<dbReference type="EMBL" id="JAOQAZ010000023">
    <property type="protein sequence ID" value="KAJ4253862.1"/>
    <property type="molecule type" value="Genomic_DNA"/>
</dbReference>
<reference evidence="3" key="1">
    <citation type="submission" date="2022-09" db="EMBL/GenBank/DDBJ databases">
        <title>Fusarium specimens isolated from Avocado Roots.</title>
        <authorList>
            <person name="Stajich J."/>
            <person name="Roper C."/>
            <person name="Heimlech-Rivalta G."/>
        </authorList>
    </citation>
    <scope>NUCLEOTIDE SEQUENCE</scope>
    <source>
        <strain evidence="3">CF00136</strain>
    </source>
</reference>
<dbReference type="InterPro" id="IPR011990">
    <property type="entry name" value="TPR-like_helical_dom_sf"/>
</dbReference>
<evidence type="ECO:0000313" key="3">
    <source>
        <dbReference type="EMBL" id="KAJ4253862.1"/>
    </source>
</evidence>
<evidence type="ECO:0008006" key="5">
    <source>
        <dbReference type="Google" id="ProtNLM"/>
    </source>
</evidence>
<accession>A0A9W8RVX1</accession>
<protein>
    <recommendedName>
        <fullName evidence="5">NACHT-NTPase and P-loop NTPases N-terminal domain-containing protein</fullName>
    </recommendedName>
</protein>
<dbReference type="InterPro" id="IPR053137">
    <property type="entry name" value="NLR-like"/>
</dbReference>
<evidence type="ECO:0000259" key="2">
    <source>
        <dbReference type="Pfam" id="PF25000"/>
    </source>
</evidence>
<dbReference type="Proteomes" id="UP001152049">
    <property type="component" value="Unassembled WGS sequence"/>
</dbReference>
<dbReference type="PANTHER" id="PTHR46082:SF6">
    <property type="entry name" value="AAA+ ATPASE DOMAIN-CONTAINING PROTEIN-RELATED"/>
    <property type="match status" value="1"/>
</dbReference>
<dbReference type="Pfam" id="PF17107">
    <property type="entry name" value="SesA"/>
    <property type="match status" value="1"/>
</dbReference>
<sequence length="841" mass="95918">MDPFTSIGFAAAIVQLIEVSTKITKRLIEFNSGDLENEPPKFFKKIMNILPIITEGLRSLQSNIDHISPDAQDSLRAVVQDCYKDILELHNILDKVLPSTKASSWEKIRKVVASLKYEKDVEEISQGVDRSIEALNFYQIAKISQNCQVEQPSSTQKTYWIVPFDRNPSFVNRSAVFDEIQKAFEVEEGVQPKAALYGLGGIGKSQIALEYCYRRRKEDSRCSIFWCNAATIARFEQSLGRIASECGLVSGTGTETDVPEIVTQWLESHLNGRWLMIIDNVDDTDVFFEGKTRSGKTMSECIPHCAHGSLLVTTRSREAAFDVLKQTPPIMIKQMDRKEGSKLARKRLPEETPEDQVLQLLETLEFIPLAITRASAFITKRGKTVQYYLEQYQKNDTIRTKLLSYEFSDHGRQGSSMESLATTWIISFEVIRESNKRAAELLCLMSFFQHHGIPAILLRREQDDEFDFDDAIAVLESFSFIDTNESHSGFKMHRLVQLATKWWLQREGYTEWKKWALEAVKSVAARFPYHGPLSSPDGKLLSLGAILLPHAELALQNKFRESSREVDLLRARLFSSTGCYFRWEGFLKEARFRFEQSINLNSKHLGEQHTDTMNSTIFSANIASGLRDPVAITMLERLLELQESVLGEDDPQTIDTLHELSKATYRITRDFQRSENLCREALARSRRALSTTNEITLSCMTVLARILCYQGRTAEAGTIQRECYATAIEVFGPSSRGALIARDNLAYTLSYCEETYDESYKLFTENLEKGRDDLGHDDPERLAYSWSFARLLKRMKRVEELKRLCRQLLQDINTGGRNTSDHVQGIKSDLEKLLRSVESEA</sequence>
<dbReference type="Pfam" id="PF25000">
    <property type="entry name" value="DUF7779"/>
    <property type="match status" value="1"/>
</dbReference>
<feature type="domain" description="DUF7779" evidence="2">
    <location>
        <begin position="434"/>
        <end position="501"/>
    </location>
</feature>
<dbReference type="AlphaFoldDB" id="A0A9W8RVX1"/>
<evidence type="ECO:0000313" key="4">
    <source>
        <dbReference type="Proteomes" id="UP001152049"/>
    </source>
</evidence>
<feature type="domain" description="NACHT-NTPase and P-loop NTPases N-terminal" evidence="1">
    <location>
        <begin position="11"/>
        <end position="135"/>
    </location>
</feature>
<dbReference type="SUPFAM" id="SSF48452">
    <property type="entry name" value="TPR-like"/>
    <property type="match status" value="1"/>
</dbReference>
<name>A0A9W8RVX1_9HYPO</name>
<gene>
    <name evidence="3" type="ORF">NW762_010258</name>
</gene>
<dbReference type="InterPro" id="IPR031352">
    <property type="entry name" value="SesA"/>
</dbReference>
<dbReference type="InterPro" id="IPR027417">
    <property type="entry name" value="P-loop_NTPase"/>
</dbReference>
<dbReference type="OrthoDB" id="20872at2759"/>
<proteinExistence type="predicted"/>
<dbReference type="PANTHER" id="PTHR46082">
    <property type="entry name" value="ATP/GTP-BINDING PROTEIN-RELATED"/>
    <property type="match status" value="1"/>
</dbReference>
<dbReference type="Gene3D" id="1.25.40.10">
    <property type="entry name" value="Tetratricopeptide repeat domain"/>
    <property type="match status" value="1"/>
</dbReference>
<evidence type="ECO:0000259" key="1">
    <source>
        <dbReference type="Pfam" id="PF17107"/>
    </source>
</evidence>
<dbReference type="SUPFAM" id="SSF52540">
    <property type="entry name" value="P-loop containing nucleoside triphosphate hydrolases"/>
    <property type="match status" value="1"/>
</dbReference>
<dbReference type="Gene3D" id="3.40.50.300">
    <property type="entry name" value="P-loop containing nucleotide triphosphate hydrolases"/>
    <property type="match status" value="1"/>
</dbReference>
<comment type="caution">
    <text evidence="3">The sequence shown here is derived from an EMBL/GenBank/DDBJ whole genome shotgun (WGS) entry which is preliminary data.</text>
</comment>
<dbReference type="InterPro" id="IPR056681">
    <property type="entry name" value="DUF7779"/>
</dbReference>
<dbReference type="Pfam" id="PF13374">
    <property type="entry name" value="TPR_10"/>
    <property type="match status" value="2"/>
</dbReference>
<keyword evidence="4" id="KW-1185">Reference proteome</keyword>
<organism evidence="3 4">
    <name type="scientific">Fusarium torreyae</name>
    <dbReference type="NCBI Taxonomy" id="1237075"/>
    <lineage>
        <taxon>Eukaryota</taxon>
        <taxon>Fungi</taxon>
        <taxon>Dikarya</taxon>
        <taxon>Ascomycota</taxon>
        <taxon>Pezizomycotina</taxon>
        <taxon>Sordariomycetes</taxon>
        <taxon>Hypocreomycetidae</taxon>
        <taxon>Hypocreales</taxon>
        <taxon>Nectriaceae</taxon>
        <taxon>Fusarium</taxon>
    </lineage>
</organism>